<organism evidence="2 3">
    <name type="scientific">Dyadobacter jiangsuensis</name>
    <dbReference type="NCBI Taxonomy" id="1591085"/>
    <lineage>
        <taxon>Bacteria</taxon>
        <taxon>Pseudomonadati</taxon>
        <taxon>Bacteroidota</taxon>
        <taxon>Cytophagia</taxon>
        <taxon>Cytophagales</taxon>
        <taxon>Spirosomataceae</taxon>
        <taxon>Dyadobacter</taxon>
    </lineage>
</organism>
<dbReference type="InterPro" id="IPR014710">
    <property type="entry name" value="RmlC-like_jellyroll"/>
</dbReference>
<dbReference type="Gene3D" id="2.60.120.10">
    <property type="entry name" value="Jelly Rolls"/>
    <property type="match status" value="1"/>
</dbReference>
<evidence type="ECO:0000313" key="3">
    <source>
        <dbReference type="Proteomes" id="UP000241964"/>
    </source>
</evidence>
<feature type="domain" description="Cyclic nucleotide-binding" evidence="1">
    <location>
        <begin position="11"/>
        <end position="114"/>
    </location>
</feature>
<dbReference type="OrthoDB" id="667553at2"/>
<evidence type="ECO:0000313" key="2">
    <source>
        <dbReference type="EMBL" id="PSL26049.1"/>
    </source>
</evidence>
<dbReference type="InterPro" id="IPR018490">
    <property type="entry name" value="cNMP-bd_dom_sf"/>
</dbReference>
<gene>
    <name evidence="2" type="ORF">CLV60_11027</name>
</gene>
<accession>A0A2P8FWF3</accession>
<evidence type="ECO:0000259" key="1">
    <source>
        <dbReference type="PROSITE" id="PS50042"/>
    </source>
</evidence>
<dbReference type="EMBL" id="PYAS01000010">
    <property type="protein sequence ID" value="PSL26049.1"/>
    <property type="molecule type" value="Genomic_DNA"/>
</dbReference>
<dbReference type="SUPFAM" id="SSF51206">
    <property type="entry name" value="cAMP-binding domain-like"/>
    <property type="match status" value="1"/>
</dbReference>
<dbReference type="RefSeq" id="WP_106597226.1">
    <property type="nucleotide sequence ID" value="NZ_PYAS01000010.1"/>
</dbReference>
<sequence length="194" mass="22514">MMDSLLNLCREVTGMSDEEPAIVERYLKTVRLKRKQFLIREGRQYDFIGFVSKGAIRHFTWRDGVEKTCNVNFENQFFTDFDSFYRGTPTTNNSVAMEDSVVLTLSKTDRDLLLTECPAFERFSRIISEQAVQEAAERASRLTWDRPEDRYLHLLEHQPDLAKRVPLKHLANMLGVSAESLSRIRKRLASSVFS</sequence>
<comment type="caution">
    <text evidence="2">The sequence shown here is derived from an EMBL/GenBank/DDBJ whole genome shotgun (WGS) entry which is preliminary data.</text>
</comment>
<dbReference type="Proteomes" id="UP000241964">
    <property type="component" value="Unassembled WGS sequence"/>
</dbReference>
<dbReference type="AlphaFoldDB" id="A0A2P8FWF3"/>
<protein>
    <submittedName>
        <fullName evidence="2">CRP-like cAMP-binding protein</fullName>
    </submittedName>
</protein>
<dbReference type="PROSITE" id="PS50042">
    <property type="entry name" value="CNMP_BINDING_3"/>
    <property type="match status" value="1"/>
</dbReference>
<proteinExistence type="predicted"/>
<name>A0A2P8FWF3_9BACT</name>
<keyword evidence="3" id="KW-1185">Reference proteome</keyword>
<dbReference type="InterPro" id="IPR000595">
    <property type="entry name" value="cNMP-bd_dom"/>
</dbReference>
<reference evidence="2 3" key="1">
    <citation type="submission" date="2018-03" db="EMBL/GenBank/DDBJ databases">
        <title>Genomic Encyclopedia of Archaeal and Bacterial Type Strains, Phase II (KMG-II): from individual species to whole genera.</title>
        <authorList>
            <person name="Goeker M."/>
        </authorList>
    </citation>
    <scope>NUCLEOTIDE SEQUENCE [LARGE SCALE GENOMIC DNA]</scope>
    <source>
        <strain evidence="2 3">DSM 29057</strain>
    </source>
</reference>
<dbReference type="Pfam" id="PF00027">
    <property type="entry name" value="cNMP_binding"/>
    <property type="match status" value="1"/>
</dbReference>